<feature type="domain" description="Protein FecR C-terminal" evidence="3">
    <location>
        <begin position="251"/>
        <end position="316"/>
    </location>
</feature>
<dbReference type="InterPro" id="IPR032508">
    <property type="entry name" value="FecR_C"/>
</dbReference>
<feature type="transmembrane region" description="Helical" evidence="1">
    <location>
        <begin position="81"/>
        <end position="100"/>
    </location>
</feature>
<dbReference type="EMBL" id="SNRY01000833">
    <property type="protein sequence ID" value="KAA6336044.1"/>
    <property type="molecule type" value="Genomic_DNA"/>
</dbReference>
<dbReference type="PANTHER" id="PTHR30273">
    <property type="entry name" value="PERIPLASMIC SIGNAL SENSOR AND SIGMA FACTOR ACTIVATOR FECR-RELATED"/>
    <property type="match status" value="1"/>
</dbReference>
<dbReference type="InterPro" id="IPR006860">
    <property type="entry name" value="FecR"/>
</dbReference>
<name>A0A5J4RQW5_9ZZZZ</name>
<reference evidence="4" key="1">
    <citation type="submission" date="2019-03" db="EMBL/GenBank/DDBJ databases">
        <title>Single cell metagenomics reveals metabolic interactions within the superorganism composed of flagellate Streblomastix strix and complex community of Bacteroidetes bacteria on its surface.</title>
        <authorList>
            <person name="Treitli S.C."/>
            <person name="Kolisko M."/>
            <person name="Husnik F."/>
            <person name="Keeling P."/>
            <person name="Hampl V."/>
        </authorList>
    </citation>
    <scope>NUCLEOTIDE SEQUENCE</scope>
    <source>
        <strain evidence="4">STM</strain>
    </source>
</reference>
<comment type="caution">
    <text evidence="4">The sequence shown here is derived from an EMBL/GenBank/DDBJ whole genome shotgun (WGS) entry which is preliminary data.</text>
</comment>
<dbReference type="PANTHER" id="PTHR30273:SF2">
    <property type="entry name" value="PROTEIN FECR"/>
    <property type="match status" value="1"/>
</dbReference>
<evidence type="ECO:0000259" key="3">
    <source>
        <dbReference type="Pfam" id="PF16344"/>
    </source>
</evidence>
<dbReference type="InterPro" id="IPR012373">
    <property type="entry name" value="Ferrdict_sens_TM"/>
</dbReference>
<keyword evidence="1" id="KW-1133">Transmembrane helix</keyword>
<evidence type="ECO:0000313" key="4">
    <source>
        <dbReference type="EMBL" id="KAA6336044.1"/>
    </source>
</evidence>
<protein>
    <recommendedName>
        <fullName evidence="5">FecR protein domain-containing protein</fullName>
    </recommendedName>
</protein>
<dbReference type="FunFam" id="2.60.120.1440:FF:000001">
    <property type="entry name" value="Putative anti-sigma factor"/>
    <property type="match status" value="1"/>
</dbReference>
<accession>A0A5J4RQW5</accession>
<sequence length="319" mass="36572">MKSRLNRYINGIYTQIDAEALWNALKTDAGQKLAGEEMDRVWEDYTEITTDTQHQQYKAEAWQLLKRTRQRGKPFMLRSSLKYAAILFLVIATGLSIYVFSTSKDDKEISYVTLRVDNGQQKQLIFTDGTKAILNAGSLLSYPKQFESGKRWIKLDGEAFFQVAKDASKPFIVQTNNADIEVLGTCFNVKAHNEDEFVSVTVESGKVQVNMEETVMQLLPGEQLFLDKTNREIHRSHENPEYAKAWISGGLYFKKCPIRSVVNELIRHYNCAIEFEGKIPDEYISGGHENKMLESVLQSIYYATGIKYRKESGKIILYQ</sequence>
<evidence type="ECO:0008006" key="5">
    <source>
        <dbReference type="Google" id="ProtNLM"/>
    </source>
</evidence>
<dbReference type="Pfam" id="PF16344">
    <property type="entry name" value="FecR_C"/>
    <property type="match status" value="1"/>
</dbReference>
<dbReference type="Gene3D" id="3.55.50.30">
    <property type="match status" value="1"/>
</dbReference>
<evidence type="ECO:0000259" key="2">
    <source>
        <dbReference type="Pfam" id="PF04773"/>
    </source>
</evidence>
<dbReference type="PIRSF" id="PIRSF018266">
    <property type="entry name" value="FecR"/>
    <property type="match status" value="1"/>
</dbReference>
<evidence type="ECO:0000256" key="1">
    <source>
        <dbReference type="SAM" id="Phobius"/>
    </source>
</evidence>
<keyword evidence="1" id="KW-0812">Transmembrane</keyword>
<keyword evidence="1" id="KW-0472">Membrane</keyword>
<feature type="domain" description="FecR protein" evidence="2">
    <location>
        <begin position="113"/>
        <end position="208"/>
    </location>
</feature>
<dbReference type="GO" id="GO:0016989">
    <property type="term" value="F:sigma factor antagonist activity"/>
    <property type="evidence" value="ECO:0007669"/>
    <property type="project" value="TreeGrafter"/>
</dbReference>
<dbReference type="Pfam" id="PF04773">
    <property type="entry name" value="FecR"/>
    <property type="match status" value="1"/>
</dbReference>
<organism evidence="4">
    <name type="scientific">termite gut metagenome</name>
    <dbReference type="NCBI Taxonomy" id="433724"/>
    <lineage>
        <taxon>unclassified sequences</taxon>
        <taxon>metagenomes</taxon>
        <taxon>organismal metagenomes</taxon>
    </lineage>
</organism>
<dbReference type="AlphaFoldDB" id="A0A5J4RQW5"/>
<gene>
    <name evidence="4" type="ORF">EZS27_015769</name>
</gene>
<proteinExistence type="predicted"/>
<dbReference type="Gene3D" id="2.60.120.1440">
    <property type="match status" value="1"/>
</dbReference>